<dbReference type="EMBL" id="CP104694">
    <property type="protein sequence ID" value="UXI67297.1"/>
    <property type="molecule type" value="Genomic_DNA"/>
</dbReference>
<reference evidence="2" key="1">
    <citation type="submission" date="2022-09" db="EMBL/GenBank/DDBJ databases">
        <title>Tahibacter sp. nov., isolated from a fresh water.</title>
        <authorList>
            <person name="Baek J.H."/>
            <person name="Lee J.K."/>
            <person name="Kim J.M."/>
            <person name="Jeon C.O."/>
        </authorList>
    </citation>
    <scope>NUCLEOTIDE SEQUENCE</scope>
    <source>
        <strain evidence="2">W38</strain>
    </source>
</reference>
<evidence type="ECO:0000313" key="3">
    <source>
        <dbReference type="Proteomes" id="UP001064632"/>
    </source>
</evidence>
<name>A0ABY6BCM9_9GAMM</name>
<feature type="transmembrane region" description="Helical" evidence="1">
    <location>
        <begin position="6"/>
        <end position="23"/>
    </location>
</feature>
<evidence type="ECO:0008006" key="4">
    <source>
        <dbReference type="Google" id="ProtNLM"/>
    </source>
</evidence>
<organism evidence="2 3">
    <name type="scientific">Tahibacter amnicola</name>
    <dbReference type="NCBI Taxonomy" id="2976241"/>
    <lineage>
        <taxon>Bacteria</taxon>
        <taxon>Pseudomonadati</taxon>
        <taxon>Pseudomonadota</taxon>
        <taxon>Gammaproteobacteria</taxon>
        <taxon>Lysobacterales</taxon>
        <taxon>Rhodanobacteraceae</taxon>
        <taxon>Tahibacter</taxon>
    </lineage>
</organism>
<keyword evidence="1" id="KW-0472">Membrane</keyword>
<gene>
    <name evidence="2" type="ORF">N4264_21545</name>
</gene>
<protein>
    <recommendedName>
        <fullName evidence="4">Secreted protein</fullName>
    </recommendedName>
</protein>
<evidence type="ECO:0000313" key="2">
    <source>
        <dbReference type="EMBL" id="UXI67297.1"/>
    </source>
</evidence>
<sequence length="308" mass="33307">MSVRNFALGGVAVVAVVGGIAVFHNGRIAVAPDVATPAASAVTGSTSTVPSTESKPLKFADRRAEAISALSGSDSDRWISTWRSTLSQMTASELWDLMTDPGVSGQREAKTLRDQMIKGCTVAVGIAEKGEDQSNAVSEWCSMFARRGGMDYLREQSTALMQDADLQSAPHQVLGPQKLRGTQAERAEEISMLESALRQAKDPWTAKASLRSLWAYRSQFLLDDWSAVEQLSKFQQERIRHVVSLDYACRMTSDCDANSVWVVELCALSPGLICPRGAGMDQVLAQNLSPAEIALIQKILSKITAVKS</sequence>
<keyword evidence="3" id="KW-1185">Reference proteome</keyword>
<evidence type="ECO:0000256" key="1">
    <source>
        <dbReference type="SAM" id="Phobius"/>
    </source>
</evidence>
<proteinExistence type="predicted"/>
<accession>A0ABY6BCM9</accession>
<dbReference type="RefSeq" id="WP_261694274.1">
    <property type="nucleotide sequence ID" value="NZ_CP104694.1"/>
</dbReference>
<keyword evidence="1" id="KW-1133">Transmembrane helix</keyword>
<dbReference type="Proteomes" id="UP001064632">
    <property type="component" value="Chromosome"/>
</dbReference>
<keyword evidence="1" id="KW-0812">Transmembrane</keyword>